<evidence type="ECO:0000313" key="5">
    <source>
        <dbReference type="EMBL" id="KKN56714.1"/>
    </source>
</evidence>
<reference evidence="5" key="1">
    <citation type="journal article" date="2015" name="Nature">
        <title>Complex archaea that bridge the gap between prokaryotes and eukaryotes.</title>
        <authorList>
            <person name="Spang A."/>
            <person name="Saw J.H."/>
            <person name="Jorgensen S.L."/>
            <person name="Zaremba-Niedzwiedzka K."/>
            <person name="Martijn J."/>
            <person name="Lind A.E."/>
            <person name="van Eijk R."/>
            <person name="Schleper C."/>
            <person name="Guy L."/>
            <person name="Ettema T.J."/>
        </authorList>
    </citation>
    <scope>NUCLEOTIDE SEQUENCE</scope>
</reference>
<dbReference type="InterPro" id="IPR029063">
    <property type="entry name" value="SAM-dependent_MTases_sf"/>
</dbReference>
<protein>
    <recommendedName>
        <fullName evidence="4">DNA methylase N-4/N-6 domain-containing protein</fullName>
    </recommendedName>
</protein>
<organism evidence="5">
    <name type="scientific">marine sediment metagenome</name>
    <dbReference type="NCBI Taxonomy" id="412755"/>
    <lineage>
        <taxon>unclassified sequences</taxon>
        <taxon>metagenomes</taxon>
        <taxon>ecological metagenomes</taxon>
    </lineage>
</organism>
<name>A0A0F9RPP1_9ZZZZ</name>
<dbReference type="AlphaFoldDB" id="A0A0F9RPP1"/>
<evidence type="ECO:0000256" key="2">
    <source>
        <dbReference type="ARBA" id="ARBA00022679"/>
    </source>
</evidence>
<proteinExistence type="predicted"/>
<dbReference type="PRINTS" id="PR00508">
    <property type="entry name" value="S21N4MTFRASE"/>
</dbReference>
<dbReference type="SUPFAM" id="SSF53335">
    <property type="entry name" value="S-adenosyl-L-methionine-dependent methyltransferases"/>
    <property type="match status" value="1"/>
</dbReference>
<dbReference type="Pfam" id="PF01555">
    <property type="entry name" value="N6_N4_Mtase"/>
    <property type="match status" value="1"/>
</dbReference>
<keyword evidence="3" id="KW-0175">Coiled coil</keyword>
<dbReference type="GO" id="GO:0008170">
    <property type="term" value="F:N-methyltransferase activity"/>
    <property type="evidence" value="ECO:0007669"/>
    <property type="project" value="InterPro"/>
</dbReference>
<gene>
    <name evidence="5" type="ORF">LCGC14_0569430</name>
</gene>
<evidence type="ECO:0000256" key="1">
    <source>
        <dbReference type="ARBA" id="ARBA00022603"/>
    </source>
</evidence>
<dbReference type="InterPro" id="IPR002941">
    <property type="entry name" value="DNA_methylase_N4/N6"/>
</dbReference>
<dbReference type="InterPro" id="IPR001091">
    <property type="entry name" value="RM_Methyltransferase"/>
</dbReference>
<keyword evidence="2" id="KW-0808">Transferase</keyword>
<keyword evidence="1" id="KW-0489">Methyltransferase</keyword>
<sequence length="350" mass="40163">MPTTLSEINDAYGAINFYEQKLKEARAARHKLLNRKKSNPKVIAQDSTSKWAAYHGDAVEVTKGIPDNSIHYSIFSPPFASLFTYSNSARDMGNSQDGNFYDHFAYLLPELYRAMMPGRLISIHCMDIPAMKERDGYIGLKDFPGMLLKEFERIGFIYHSKVHIKKNELLEAQRTRAIGLAHKQVVKDSAICRNALPDYIMTVRKPGNNPEPISRKNGFEIYRGSKSQPDKPKHKKHALNRFSQKIWQRYAASVWLDINQTDTLNVQAAREQNDERHICPLQLGVITRCLELWTNESDTVLDPFGGIMSVGYQALLMNRRAVMIELKESYYKQGIKNLKRASKPTTKRFF</sequence>
<dbReference type="EMBL" id="LAZR01000834">
    <property type="protein sequence ID" value="KKN56714.1"/>
    <property type="molecule type" value="Genomic_DNA"/>
</dbReference>
<evidence type="ECO:0000259" key="4">
    <source>
        <dbReference type="Pfam" id="PF01555"/>
    </source>
</evidence>
<feature type="coiled-coil region" evidence="3">
    <location>
        <begin position="8"/>
        <end position="35"/>
    </location>
</feature>
<accession>A0A0F9RPP1</accession>
<dbReference type="GO" id="GO:0032259">
    <property type="term" value="P:methylation"/>
    <property type="evidence" value="ECO:0007669"/>
    <property type="project" value="UniProtKB-KW"/>
</dbReference>
<comment type="caution">
    <text evidence="5">The sequence shown here is derived from an EMBL/GenBank/DDBJ whole genome shotgun (WGS) entry which is preliminary data.</text>
</comment>
<evidence type="ECO:0000256" key="3">
    <source>
        <dbReference type="SAM" id="Coils"/>
    </source>
</evidence>
<dbReference type="GO" id="GO:0003677">
    <property type="term" value="F:DNA binding"/>
    <property type="evidence" value="ECO:0007669"/>
    <property type="project" value="InterPro"/>
</dbReference>
<dbReference type="Gene3D" id="3.40.50.150">
    <property type="entry name" value="Vaccinia Virus protein VP39"/>
    <property type="match status" value="1"/>
</dbReference>
<feature type="domain" description="DNA methylase N-4/N-6" evidence="4">
    <location>
        <begin position="72"/>
        <end position="333"/>
    </location>
</feature>